<keyword evidence="6" id="KW-0433">Leucine-rich repeat</keyword>
<dbReference type="Gene3D" id="3.30.200.20">
    <property type="entry name" value="Phosphorylase Kinase, domain 1"/>
    <property type="match status" value="1"/>
</dbReference>
<dbReference type="FunFam" id="3.80.10.10:FF:001158">
    <property type="entry name" value="Leucine-rich repeat protein kinase family protein"/>
    <property type="match status" value="1"/>
</dbReference>
<keyword evidence="4" id="KW-1003">Cell membrane</keyword>
<evidence type="ECO:0000256" key="10">
    <source>
        <dbReference type="ARBA" id="ARBA00022737"/>
    </source>
</evidence>
<evidence type="ECO:0000256" key="9">
    <source>
        <dbReference type="ARBA" id="ARBA00022729"/>
    </source>
</evidence>
<dbReference type="InterPro" id="IPR003591">
    <property type="entry name" value="Leu-rich_rpt_typical-subtyp"/>
</dbReference>
<evidence type="ECO:0000256" key="16">
    <source>
        <dbReference type="ARBA" id="ARBA00023180"/>
    </source>
</evidence>
<dbReference type="Pfam" id="PF13855">
    <property type="entry name" value="LRR_8"/>
    <property type="match status" value="2"/>
</dbReference>
<dbReference type="AlphaFoldDB" id="A0A9R1NIE5"/>
<evidence type="ECO:0000256" key="5">
    <source>
        <dbReference type="ARBA" id="ARBA00022527"/>
    </source>
</evidence>
<dbReference type="EMBL" id="LT934113">
    <property type="protein sequence ID" value="VAH25496.1"/>
    <property type="molecule type" value="Genomic_DNA"/>
</dbReference>
<name>A0A9R1NIE5_TRITD</name>
<evidence type="ECO:0000256" key="13">
    <source>
        <dbReference type="ARBA" id="ARBA00022840"/>
    </source>
</evidence>
<proteinExistence type="inferred from homology"/>
<evidence type="ECO:0000256" key="4">
    <source>
        <dbReference type="ARBA" id="ARBA00022475"/>
    </source>
</evidence>
<dbReference type="GO" id="GO:0005524">
    <property type="term" value="F:ATP binding"/>
    <property type="evidence" value="ECO:0007669"/>
    <property type="project" value="UniProtKB-KW"/>
</dbReference>
<organism evidence="19 20">
    <name type="scientific">Triticum turgidum subsp. durum</name>
    <name type="common">Durum wheat</name>
    <name type="synonym">Triticum durum</name>
    <dbReference type="NCBI Taxonomy" id="4567"/>
    <lineage>
        <taxon>Eukaryota</taxon>
        <taxon>Viridiplantae</taxon>
        <taxon>Streptophyta</taxon>
        <taxon>Embryophyta</taxon>
        <taxon>Tracheophyta</taxon>
        <taxon>Spermatophyta</taxon>
        <taxon>Magnoliopsida</taxon>
        <taxon>Liliopsida</taxon>
        <taxon>Poales</taxon>
        <taxon>Poaceae</taxon>
        <taxon>BOP clade</taxon>
        <taxon>Pooideae</taxon>
        <taxon>Triticodae</taxon>
        <taxon>Triticeae</taxon>
        <taxon>Triticinae</taxon>
        <taxon>Triticum</taxon>
    </lineage>
</organism>
<dbReference type="Pfam" id="PF00069">
    <property type="entry name" value="Pkinase"/>
    <property type="match status" value="1"/>
</dbReference>
<dbReference type="InterPro" id="IPR008271">
    <property type="entry name" value="Ser/Thr_kinase_AS"/>
</dbReference>
<dbReference type="SMART" id="SM00220">
    <property type="entry name" value="S_TKc"/>
    <property type="match status" value="1"/>
</dbReference>
<dbReference type="InterPro" id="IPR011009">
    <property type="entry name" value="Kinase-like_dom_sf"/>
</dbReference>
<dbReference type="PANTHER" id="PTHR45974">
    <property type="entry name" value="RECEPTOR-LIKE PROTEIN 55"/>
    <property type="match status" value="1"/>
</dbReference>
<evidence type="ECO:0000256" key="11">
    <source>
        <dbReference type="ARBA" id="ARBA00022741"/>
    </source>
</evidence>
<dbReference type="Pfam" id="PF08263">
    <property type="entry name" value="LRRNT_2"/>
    <property type="match status" value="1"/>
</dbReference>
<dbReference type="InterPro" id="IPR013210">
    <property type="entry name" value="LRR_N_plant-typ"/>
</dbReference>
<dbReference type="FunFam" id="3.80.10.10:FF:000288">
    <property type="entry name" value="LRR receptor-like serine/threonine-protein kinase EFR"/>
    <property type="match status" value="1"/>
</dbReference>
<dbReference type="SMART" id="SM00369">
    <property type="entry name" value="LRR_TYP"/>
    <property type="match status" value="7"/>
</dbReference>
<dbReference type="Gene3D" id="3.80.10.10">
    <property type="entry name" value="Ribonuclease Inhibitor"/>
    <property type="match status" value="4"/>
</dbReference>
<dbReference type="FunFam" id="3.30.200.20:FF:000432">
    <property type="entry name" value="LRR receptor-like serine/threonine-protein kinase EFR"/>
    <property type="match status" value="1"/>
</dbReference>
<dbReference type="GO" id="GO:0005886">
    <property type="term" value="C:plasma membrane"/>
    <property type="evidence" value="ECO:0007669"/>
    <property type="project" value="UniProtKB-SubCell"/>
</dbReference>
<comment type="subcellular location">
    <subcellularLocation>
        <location evidence="1">Cell membrane</location>
        <topology evidence="1">Single-pass type I membrane protein</topology>
    </subcellularLocation>
</comment>
<feature type="transmembrane region" description="Helical" evidence="17">
    <location>
        <begin position="710"/>
        <end position="733"/>
    </location>
</feature>
<dbReference type="FunFam" id="3.80.10.10:FF:000275">
    <property type="entry name" value="Leucine-rich repeat receptor-like protein kinase"/>
    <property type="match status" value="1"/>
</dbReference>
<evidence type="ECO:0000259" key="18">
    <source>
        <dbReference type="PROSITE" id="PS50011"/>
    </source>
</evidence>
<dbReference type="InterPro" id="IPR001611">
    <property type="entry name" value="Leu-rich_rpt"/>
</dbReference>
<dbReference type="PROSITE" id="PS50011">
    <property type="entry name" value="PROTEIN_KINASE_DOM"/>
    <property type="match status" value="1"/>
</dbReference>
<dbReference type="GO" id="GO:0004674">
    <property type="term" value="F:protein serine/threonine kinase activity"/>
    <property type="evidence" value="ECO:0007669"/>
    <property type="project" value="UniProtKB-KW"/>
</dbReference>
<comment type="similarity">
    <text evidence="2">Belongs to the protein kinase superfamily. Ser/Thr protein kinase family.</text>
</comment>
<gene>
    <name evidence="19" type="ORF">TRITD_2Av1G015210</name>
</gene>
<reference evidence="19 20" key="1">
    <citation type="submission" date="2017-09" db="EMBL/GenBank/DDBJ databases">
        <authorList>
            <consortium name="International Durum Wheat Genome Sequencing Consortium (IDWGSC)"/>
            <person name="Milanesi L."/>
        </authorList>
    </citation>
    <scope>NUCLEOTIDE SEQUENCE [LARGE SCALE GENOMIC DNA]</scope>
    <source>
        <strain evidence="20">cv. Svevo</strain>
    </source>
</reference>
<dbReference type="Proteomes" id="UP000324705">
    <property type="component" value="Chromosome 2A"/>
</dbReference>
<evidence type="ECO:0000256" key="8">
    <source>
        <dbReference type="ARBA" id="ARBA00022692"/>
    </source>
</evidence>
<keyword evidence="10" id="KW-0677">Repeat</keyword>
<dbReference type="PANTHER" id="PTHR45974:SF172">
    <property type="entry name" value="PROTEIN KINASE DOMAIN-CONTAINING PROTEIN"/>
    <property type="match status" value="1"/>
</dbReference>
<dbReference type="PROSITE" id="PS51450">
    <property type="entry name" value="LRR"/>
    <property type="match status" value="1"/>
</dbReference>
<keyword evidence="9" id="KW-0732">Signal</keyword>
<evidence type="ECO:0000256" key="17">
    <source>
        <dbReference type="SAM" id="Phobius"/>
    </source>
</evidence>
<keyword evidence="20" id="KW-1185">Reference proteome</keyword>
<keyword evidence="11" id="KW-0547">Nucleotide-binding</keyword>
<keyword evidence="15 17" id="KW-0472">Membrane</keyword>
<evidence type="ECO:0000256" key="6">
    <source>
        <dbReference type="ARBA" id="ARBA00022614"/>
    </source>
</evidence>
<keyword evidence="8 17" id="KW-0812">Transmembrane</keyword>
<evidence type="ECO:0000313" key="19">
    <source>
        <dbReference type="EMBL" id="VAH25496.1"/>
    </source>
</evidence>
<dbReference type="SUPFAM" id="SSF52047">
    <property type="entry name" value="RNI-like"/>
    <property type="match status" value="1"/>
</dbReference>
<dbReference type="InterPro" id="IPR032675">
    <property type="entry name" value="LRR_dom_sf"/>
</dbReference>
<dbReference type="SUPFAM" id="SSF52058">
    <property type="entry name" value="L domain-like"/>
    <property type="match status" value="1"/>
</dbReference>
<feature type="domain" description="Protein kinase" evidence="18">
    <location>
        <begin position="763"/>
        <end position="1076"/>
    </location>
</feature>
<evidence type="ECO:0000256" key="1">
    <source>
        <dbReference type="ARBA" id="ARBA00004251"/>
    </source>
</evidence>
<evidence type="ECO:0000256" key="2">
    <source>
        <dbReference type="ARBA" id="ARBA00008684"/>
    </source>
</evidence>
<dbReference type="Pfam" id="PF00560">
    <property type="entry name" value="LRR_1"/>
    <property type="match status" value="8"/>
</dbReference>
<dbReference type="EC" id="2.7.11.1" evidence="3"/>
<evidence type="ECO:0000256" key="14">
    <source>
        <dbReference type="ARBA" id="ARBA00022989"/>
    </source>
</evidence>
<keyword evidence="14 17" id="KW-1133">Transmembrane helix</keyword>
<evidence type="ECO:0000256" key="7">
    <source>
        <dbReference type="ARBA" id="ARBA00022679"/>
    </source>
</evidence>
<evidence type="ECO:0000256" key="3">
    <source>
        <dbReference type="ARBA" id="ARBA00012513"/>
    </source>
</evidence>
<evidence type="ECO:0000256" key="15">
    <source>
        <dbReference type="ARBA" id="ARBA00023136"/>
    </source>
</evidence>
<feature type="transmembrane region" description="Helical" evidence="17">
    <location>
        <begin position="20"/>
        <end position="39"/>
    </location>
</feature>
<dbReference type="Gene3D" id="1.10.510.10">
    <property type="entry name" value="Transferase(Phosphotransferase) domain 1"/>
    <property type="match status" value="1"/>
</dbReference>
<keyword evidence="12" id="KW-0418">Kinase</keyword>
<dbReference type="PROSITE" id="PS00108">
    <property type="entry name" value="PROTEIN_KINASE_ST"/>
    <property type="match status" value="1"/>
</dbReference>
<protein>
    <recommendedName>
        <fullName evidence="3">non-specific serine/threonine protein kinase</fullName>
        <ecNumber evidence="3">2.7.11.1</ecNumber>
    </recommendedName>
</protein>
<evidence type="ECO:0000313" key="20">
    <source>
        <dbReference type="Proteomes" id="UP000324705"/>
    </source>
</evidence>
<keyword evidence="5" id="KW-0723">Serine/threonine-protein kinase</keyword>
<dbReference type="Gramene" id="TRITD2Av1G015210.2">
    <property type="protein sequence ID" value="TRITD2Av1G015210.2"/>
    <property type="gene ID" value="TRITD2Av1G015210"/>
</dbReference>
<accession>A0A9R1NIE5</accession>
<keyword evidence="16" id="KW-0325">Glycoprotein</keyword>
<dbReference type="InterPro" id="IPR000719">
    <property type="entry name" value="Prot_kinase_dom"/>
</dbReference>
<keyword evidence="13" id="KW-0067">ATP-binding</keyword>
<sequence length="1108" mass="119200">MAPRVFRTESLIVPSQHALFLLYTILIFLSSNTVVFTSAQASNRSESDRQALLCFKSGISKGSARVLGSWRDDSLSFCGWRGVTCSTTLPIRVVSLQLRSTLLTGTLSSCMAALGSLVQLNLWNNKLSGSIPKEIGELRSLQTLMLAGNRLSGNIPLSLGTAASLRYVNLANNSLSGTIPDSLANSSSLSEIILSRNDLSGLIPATLFNSSKLVAVDLRSNALSGPIPHFQKMGALQFLSLTGNLLSGTVPASLGNVSSLRSLLLAQNILIRSIPETLGQISNLTTLDLSYNNFSGYVPATLYNVSSLTLFSLGSNNFIGQIPSKIGHSLPNLQTLVMGGNGFRGPIPDSLTNMSKLQVLDLSSNLLTGVVPSLGSLANLSQLLLGNNKLEAGDWAFLASLTNCSKLLRLSVDGNILNGNLPKAVGSLSTKLEQLNFGRNQISGDIPAEIGNLVSLTLLDMGQNMLSGQIPLRVGSFRNLFVLKLSRNRLSGQIPSTVGNLPQLGQLYLDDNNLSGNIPVTIGQCKRLAMLNLSVNHLDGSIPRELLNISSLSLGLDLSNNNLTGLIPQEIGNLITLGLLDVSNNKLSGSLPSELGRCVTLLSLQMESNMLSGSIPQSFSALKGIQQIDLSENNLTGQVPQYFGNFSSLNYIDISYNKFEGPVPTGGIFGNTTAVSLQGNTGLCETAAAIFGLPICPTTSATKRKINTRLLLIIGPPVTIALFSFLCVAVTVMKGSKTQPTENFKETMKRVSYGDILKATNWFSLVNRISSSHTASVYIGRFEFETDLVAIKVFHLSEQGSRNGFFTECEVLKHTRHRNLVQAITMCSTVDFEGDEFKAIVYEFMANGSLDMWIHPRVHGGSPRRLLSLGQRIRIAADVVSALDYMHNQLTPPLIHCDLKPGNVLLDYDMTSRIGDFGSAKFLSSGIGGPEGLVGVRGTIGYIAPEYGMGCKISTGGDVYGFGVLLLEMLTAMRPTGALCGNTLSLHKYVDLAFPERISEVLDPDMPFEEDPAAASLCMQKYIIPLVASSTQVGKLGIWGKRKASNSAFMEFRLSLHSTPQARNPRKEMRKVQSGVDPEAWNNMSLASERKVHIEYTPLSVASSSSET</sequence>
<dbReference type="SUPFAM" id="SSF56112">
    <property type="entry name" value="Protein kinase-like (PK-like)"/>
    <property type="match status" value="1"/>
</dbReference>
<evidence type="ECO:0000256" key="12">
    <source>
        <dbReference type="ARBA" id="ARBA00022777"/>
    </source>
</evidence>
<keyword evidence="7" id="KW-0808">Transferase</keyword>